<dbReference type="PIRSF" id="PIRSF001357">
    <property type="entry name" value="DeoC"/>
    <property type="match status" value="1"/>
</dbReference>
<dbReference type="Proteomes" id="UP000310263">
    <property type="component" value="Unassembled WGS sequence"/>
</dbReference>
<evidence type="ECO:0000256" key="2">
    <source>
        <dbReference type="ARBA" id="ARBA00023270"/>
    </source>
</evidence>
<reference evidence="4 5" key="1">
    <citation type="submission" date="2019-04" db="EMBL/GenBank/DDBJ databases">
        <title>Microbes associate with the intestines of laboratory mice.</title>
        <authorList>
            <person name="Navarre W."/>
            <person name="Wong E."/>
            <person name="Huang K."/>
            <person name="Tropini C."/>
            <person name="Ng K."/>
            <person name="Yu B."/>
        </authorList>
    </citation>
    <scope>NUCLEOTIDE SEQUENCE [LARGE SCALE GENOMIC DNA]</scope>
    <source>
        <strain evidence="4 5">NM07_P-09</strain>
    </source>
</reference>
<dbReference type="RefSeq" id="WP_136012464.1">
    <property type="nucleotide sequence ID" value="NZ_SRYE01000002.1"/>
</dbReference>
<dbReference type="InterPro" id="IPR013785">
    <property type="entry name" value="Aldolase_TIM"/>
</dbReference>
<dbReference type="Gene3D" id="3.20.20.70">
    <property type="entry name" value="Aldolase class I"/>
    <property type="match status" value="1"/>
</dbReference>
<organism evidence="4 5">
    <name type="scientific">Muricaecibacterium torontonense</name>
    <dbReference type="NCBI Taxonomy" id="3032871"/>
    <lineage>
        <taxon>Bacteria</taxon>
        <taxon>Bacillati</taxon>
        <taxon>Actinomycetota</taxon>
        <taxon>Coriobacteriia</taxon>
        <taxon>Coriobacteriales</taxon>
        <taxon>Atopobiaceae</taxon>
        <taxon>Muricaecibacterium</taxon>
    </lineage>
</organism>
<accession>A0A4S2F2Y7</accession>
<name>A0A4S2F2Y7_9ACTN</name>
<dbReference type="PANTHER" id="PTHR10889">
    <property type="entry name" value="DEOXYRIBOSE-PHOSPHATE ALDOLASE"/>
    <property type="match status" value="1"/>
</dbReference>
<dbReference type="PANTHER" id="PTHR10889:SF1">
    <property type="entry name" value="DEOXYRIBOSE-PHOSPHATE ALDOLASE"/>
    <property type="match status" value="1"/>
</dbReference>
<keyword evidence="4" id="KW-0456">Lyase</keyword>
<evidence type="ECO:0000313" key="4">
    <source>
        <dbReference type="EMBL" id="TGY62737.1"/>
    </source>
</evidence>
<dbReference type="OrthoDB" id="6579831at2"/>
<keyword evidence="1" id="KW-0963">Cytoplasm</keyword>
<gene>
    <name evidence="4" type="primary">deoC</name>
    <name evidence="4" type="ORF">E5334_04870</name>
</gene>
<evidence type="ECO:0000256" key="3">
    <source>
        <dbReference type="NCBIfam" id="TIGR00126"/>
    </source>
</evidence>
<dbReference type="GO" id="GO:0016052">
    <property type="term" value="P:carbohydrate catabolic process"/>
    <property type="evidence" value="ECO:0007669"/>
    <property type="project" value="TreeGrafter"/>
</dbReference>
<keyword evidence="2" id="KW-0704">Schiff base</keyword>
<evidence type="ECO:0000313" key="5">
    <source>
        <dbReference type="Proteomes" id="UP000310263"/>
    </source>
</evidence>
<dbReference type="GO" id="GO:0004139">
    <property type="term" value="F:deoxyribose-phosphate aldolase activity"/>
    <property type="evidence" value="ECO:0007669"/>
    <property type="project" value="UniProtKB-UniRule"/>
</dbReference>
<dbReference type="EMBL" id="SRYE01000002">
    <property type="protein sequence ID" value="TGY62737.1"/>
    <property type="molecule type" value="Genomic_DNA"/>
</dbReference>
<protein>
    <recommendedName>
        <fullName evidence="3">Deoxyribose-phosphate aldolase</fullName>
        <ecNumber evidence="3">4.1.2.4</ecNumber>
    </recommendedName>
</protein>
<dbReference type="CDD" id="cd00959">
    <property type="entry name" value="DeoC"/>
    <property type="match status" value="1"/>
</dbReference>
<dbReference type="GO" id="GO:0005737">
    <property type="term" value="C:cytoplasm"/>
    <property type="evidence" value="ECO:0007669"/>
    <property type="project" value="InterPro"/>
</dbReference>
<dbReference type="SMART" id="SM01133">
    <property type="entry name" value="DeoC"/>
    <property type="match status" value="1"/>
</dbReference>
<proteinExistence type="predicted"/>
<dbReference type="GO" id="GO:0009264">
    <property type="term" value="P:deoxyribonucleotide catabolic process"/>
    <property type="evidence" value="ECO:0007669"/>
    <property type="project" value="UniProtKB-UniRule"/>
</dbReference>
<dbReference type="EC" id="4.1.2.4" evidence="3"/>
<dbReference type="InterPro" id="IPR002915">
    <property type="entry name" value="DeoC/FbaB/LacD_aldolase"/>
</dbReference>
<dbReference type="InterPro" id="IPR011343">
    <property type="entry name" value="DeoC"/>
</dbReference>
<comment type="caution">
    <text evidence="4">The sequence shown here is derived from an EMBL/GenBank/DDBJ whole genome shotgun (WGS) entry which is preliminary data.</text>
</comment>
<sequence>MKPPVPAKDMTQAQLARYIDSAILKPEFTEEDIKKYAQQGIDLGVDTICVNPCYLELLASMVEGTQTGIDATCDFPFGQSSTASKVAQAVEVFERVKPSDMDMVANYGMLRAGDKAYVVDDIQAVCAVAHDNGAILKVILETDALTPEQITLGVQCAIEAGADYVKSSTGFYTGGPQKGAAPEVVSLMLKAAGGKIKVKGSGCIRTQERFFELIDLGMDRAGVGFGSVPKVLGAE</sequence>
<keyword evidence="5" id="KW-1185">Reference proteome</keyword>
<dbReference type="SUPFAM" id="SSF51569">
    <property type="entry name" value="Aldolase"/>
    <property type="match status" value="1"/>
</dbReference>
<dbReference type="NCBIfam" id="TIGR00126">
    <property type="entry name" value="deoC"/>
    <property type="match status" value="1"/>
</dbReference>
<dbReference type="AlphaFoldDB" id="A0A4S2F2Y7"/>
<evidence type="ECO:0000256" key="1">
    <source>
        <dbReference type="ARBA" id="ARBA00022490"/>
    </source>
</evidence>